<feature type="region of interest" description="Disordered" evidence="1">
    <location>
        <begin position="727"/>
        <end position="755"/>
    </location>
</feature>
<protein>
    <recommendedName>
        <fullName evidence="6">FAD-dependent oxidoreductase</fullName>
    </recommendedName>
</protein>
<feature type="domain" description="Dihydroprymidine dehydrogenase" evidence="3">
    <location>
        <begin position="36"/>
        <end position="115"/>
    </location>
</feature>
<dbReference type="SUPFAM" id="SSF46548">
    <property type="entry name" value="alpha-helical ferredoxin"/>
    <property type="match status" value="1"/>
</dbReference>
<dbReference type="InterPro" id="IPR023753">
    <property type="entry name" value="FAD/NAD-binding_dom"/>
</dbReference>
<dbReference type="Gene3D" id="1.10.1060.10">
    <property type="entry name" value="Alpha-helical ferredoxin"/>
    <property type="match status" value="1"/>
</dbReference>
<comment type="caution">
    <text evidence="4">The sequence shown here is derived from an EMBL/GenBank/DDBJ whole genome shotgun (WGS) entry which is preliminary data.</text>
</comment>
<dbReference type="PRINTS" id="PR00368">
    <property type="entry name" value="FADPNR"/>
</dbReference>
<feature type="compositionally biased region" description="Low complexity" evidence="1">
    <location>
        <begin position="480"/>
        <end position="506"/>
    </location>
</feature>
<feature type="compositionally biased region" description="Basic residues" evidence="1">
    <location>
        <begin position="727"/>
        <end position="738"/>
    </location>
</feature>
<accession>A0ABQ6HM95</accession>
<dbReference type="Proteomes" id="UP001157109">
    <property type="component" value="Unassembled WGS sequence"/>
</dbReference>
<reference evidence="5" key="1">
    <citation type="journal article" date="2019" name="Int. J. Syst. Evol. Microbiol.">
        <title>The Global Catalogue of Microorganisms (GCM) 10K type strain sequencing project: providing services to taxonomists for standard genome sequencing and annotation.</title>
        <authorList>
            <consortium name="The Broad Institute Genomics Platform"/>
            <consortium name="The Broad Institute Genome Sequencing Center for Infectious Disease"/>
            <person name="Wu L."/>
            <person name="Ma J."/>
        </authorList>
    </citation>
    <scope>NUCLEOTIDE SEQUENCE [LARGE SCALE GENOMIC DNA]</scope>
    <source>
        <strain evidence="5">NBRC 105830</strain>
    </source>
</reference>
<dbReference type="PANTHER" id="PTHR42783">
    <property type="entry name" value="GLUTAMATE SYNTHASE [NADPH] SMALL CHAIN"/>
    <property type="match status" value="1"/>
</dbReference>
<dbReference type="Gene3D" id="3.50.50.60">
    <property type="entry name" value="FAD/NAD(P)-binding domain"/>
    <property type="match status" value="2"/>
</dbReference>
<feature type="compositionally biased region" description="Basic residues" evidence="1">
    <location>
        <begin position="556"/>
        <end position="566"/>
    </location>
</feature>
<feature type="compositionally biased region" description="Basic residues" evidence="1">
    <location>
        <begin position="590"/>
        <end position="601"/>
    </location>
</feature>
<evidence type="ECO:0000256" key="1">
    <source>
        <dbReference type="SAM" id="MobiDB-lite"/>
    </source>
</evidence>
<evidence type="ECO:0000313" key="4">
    <source>
        <dbReference type="EMBL" id="GMA18735.1"/>
    </source>
</evidence>
<dbReference type="NCBIfam" id="NF009410">
    <property type="entry name" value="PRK12771.1"/>
    <property type="match status" value="1"/>
</dbReference>
<feature type="compositionally biased region" description="Low complexity" evidence="1">
    <location>
        <begin position="518"/>
        <end position="528"/>
    </location>
</feature>
<feature type="domain" description="FAD/NAD(P)-binding" evidence="2">
    <location>
        <begin position="128"/>
        <end position="407"/>
    </location>
</feature>
<feature type="region of interest" description="Disordered" evidence="1">
    <location>
        <begin position="588"/>
        <end position="649"/>
    </location>
</feature>
<evidence type="ECO:0000313" key="5">
    <source>
        <dbReference type="Proteomes" id="UP001157109"/>
    </source>
</evidence>
<dbReference type="InterPro" id="IPR036188">
    <property type="entry name" value="FAD/NAD-bd_sf"/>
</dbReference>
<name>A0ABQ6HM95_9MICO</name>
<organism evidence="4 5">
    <name type="scientific">Arsenicicoccus piscis</name>
    <dbReference type="NCBI Taxonomy" id="673954"/>
    <lineage>
        <taxon>Bacteria</taxon>
        <taxon>Bacillati</taxon>
        <taxon>Actinomycetota</taxon>
        <taxon>Actinomycetes</taxon>
        <taxon>Micrococcales</taxon>
        <taxon>Intrasporangiaceae</taxon>
        <taxon>Arsenicicoccus</taxon>
    </lineage>
</organism>
<dbReference type="InterPro" id="IPR009051">
    <property type="entry name" value="Helical_ferredxn"/>
</dbReference>
<dbReference type="InterPro" id="IPR028261">
    <property type="entry name" value="DPD_II"/>
</dbReference>
<dbReference type="PRINTS" id="PR00469">
    <property type="entry name" value="PNDRDTASEII"/>
</dbReference>
<dbReference type="SUPFAM" id="SSF51971">
    <property type="entry name" value="Nucleotide-binding domain"/>
    <property type="match status" value="1"/>
</dbReference>
<feature type="compositionally biased region" description="Polar residues" evidence="1">
    <location>
        <begin position="529"/>
        <end position="542"/>
    </location>
</feature>
<feature type="compositionally biased region" description="Basic residues" evidence="1">
    <location>
        <begin position="616"/>
        <end position="636"/>
    </location>
</feature>
<dbReference type="EMBL" id="BSUJ01000001">
    <property type="protein sequence ID" value="GMA18735.1"/>
    <property type="molecule type" value="Genomic_DNA"/>
</dbReference>
<dbReference type="Pfam" id="PF14691">
    <property type="entry name" value="Fer4_20"/>
    <property type="match status" value="1"/>
</dbReference>
<proteinExistence type="predicted"/>
<sequence length="755" mass="82120">MAVDHRDITALPDLATEAGRAGPVRVRMPIYVDLLPPCNAGCPAGENIQEWLRLIKAGEPEQAWRQLVQDNPFPAIHGRVCYHPCETDCNRAELDAAVSIHGVERYLGDLAIERGWALDRPATSTGHRVLVVGAGPSGLSAAYHLARVGHEVEIRDSSPEVGGMMRYGIPEYRLPRHVVDAEVDRLRALGVRIRTGHTVTDLLTEQREGGFDAVFVAVGAHLSKKVDIPSRDATRIVDAVSFLRGVASGQSPIIGRKVAVYGGGNTAMDAARTARRLGAAETLVVYRRTAEQMPAHAEEREDAEREGVTMSWLRTITAVDDDLTVEVMELDDDGKARGTGRFERLEADTVILALGQEADTRFLQQIPGMRFEGDVVQVDPQTLMTDVPGIFAGGDAVPSERTVTIGVGHGKRAARSIDAWLAGRPDVRPDKHKIATYDQLHLWYFGDHRRRHQPELDPDARVAAFAEVVGGSASSRPTSRRGAACPAATASSATGASAPAPRTPSSSWARDIAIATTTPAAPAAAPATSSVPCTPSRWSTTPPSAPAAGGSDERRARRHRRQRGSRVGRLPAERAVLDLPDHAELDDGRARRRVVRPRPHQHLGSGADRRRDAVRGRRRRRDARRAAGRRHEHHFHSLPGPAPDDPQHVQDRGRAHLHRLPRRGEIACHPRVVDLRRPSGRHGGAADRLRPAVVRVAAGGARPRPRRAAVDAGVPGAVRALLRRLSHLARAQHRRSAERRRPASHTVPQADPRAP</sequence>
<evidence type="ECO:0000259" key="3">
    <source>
        <dbReference type="Pfam" id="PF14691"/>
    </source>
</evidence>
<feature type="region of interest" description="Disordered" evidence="1">
    <location>
        <begin position="470"/>
        <end position="506"/>
    </location>
</feature>
<gene>
    <name evidence="4" type="ORF">GCM10025862_07560</name>
</gene>
<keyword evidence="5" id="KW-1185">Reference proteome</keyword>
<evidence type="ECO:0000259" key="2">
    <source>
        <dbReference type="Pfam" id="PF07992"/>
    </source>
</evidence>
<dbReference type="Pfam" id="PF07992">
    <property type="entry name" value="Pyr_redox_2"/>
    <property type="match status" value="1"/>
</dbReference>
<dbReference type="PANTHER" id="PTHR42783:SF3">
    <property type="entry name" value="GLUTAMATE SYNTHASE [NADPH] SMALL CHAIN-RELATED"/>
    <property type="match status" value="1"/>
</dbReference>
<evidence type="ECO:0008006" key="6">
    <source>
        <dbReference type="Google" id="ProtNLM"/>
    </source>
</evidence>
<feature type="region of interest" description="Disordered" evidence="1">
    <location>
        <begin position="518"/>
        <end position="575"/>
    </location>
</feature>